<keyword evidence="3" id="KW-1185">Reference proteome</keyword>
<dbReference type="InterPro" id="IPR014716">
    <property type="entry name" value="Fibrinogen_a/b/g_C_1"/>
</dbReference>
<dbReference type="PROSITE" id="PS51406">
    <property type="entry name" value="FIBRINOGEN_C_2"/>
    <property type="match status" value="1"/>
</dbReference>
<proteinExistence type="predicted"/>
<gene>
    <name evidence="2" type="ORF">ASIM_LOCUS11675</name>
</gene>
<dbReference type="EMBL" id="UYRR01031093">
    <property type="protein sequence ID" value="VDK45584.1"/>
    <property type="molecule type" value="Genomic_DNA"/>
</dbReference>
<accession>A0A0M3JVF7</accession>
<dbReference type="Proteomes" id="UP000267096">
    <property type="component" value="Unassembled WGS sequence"/>
</dbReference>
<evidence type="ECO:0000313" key="4">
    <source>
        <dbReference type="WBParaSite" id="ASIM_0001220901-mRNA-1"/>
    </source>
</evidence>
<evidence type="ECO:0000259" key="1">
    <source>
        <dbReference type="PROSITE" id="PS51406"/>
    </source>
</evidence>
<dbReference type="WBParaSite" id="ASIM_0001220901-mRNA-1">
    <property type="protein sequence ID" value="ASIM_0001220901-mRNA-1"/>
    <property type="gene ID" value="ASIM_0001220901"/>
</dbReference>
<dbReference type="InterPro" id="IPR002181">
    <property type="entry name" value="Fibrinogen_a/b/g_C_dom"/>
</dbReference>
<reference evidence="2 3" key="2">
    <citation type="submission" date="2018-11" db="EMBL/GenBank/DDBJ databases">
        <authorList>
            <consortium name="Pathogen Informatics"/>
        </authorList>
    </citation>
    <scope>NUCLEOTIDE SEQUENCE [LARGE SCALE GENOMIC DNA]</scope>
</reference>
<name>A0A0M3JVF7_ANISI</name>
<sequence>MIINSINNNSSLCASAIINPSSRLLSPLSALSVTSLSLLVLSVTSSSPHAVTAAAPEIFHDHAKLLAEYPNHLNARCANAFDCDPQGSSLKCVPLSTIRDCIADCPNAADEIPPNPADCADLQLHYKNRIHSGRYVVYNWHCANASRPDCAFQVNCDMQIFGGGWTVILQRMNLTKSFDGRTIDDYEKGFELDTRNFWIGVDELQDARMTAFEVARKECPHSSGGWWRRRCGQHGVLTGSNQVDQGGEYDDGLRWGGERLLALQMLIRPRGYIVPRAN</sequence>
<dbReference type="OrthoDB" id="6514358at2759"/>
<dbReference type="InterPro" id="IPR036056">
    <property type="entry name" value="Fibrinogen-like_C"/>
</dbReference>
<protein>
    <submittedName>
        <fullName evidence="4">Fibrinogen C-terminal domain-containing protein</fullName>
    </submittedName>
</protein>
<dbReference type="Pfam" id="PF00147">
    <property type="entry name" value="Fibrinogen_C"/>
    <property type="match status" value="1"/>
</dbReference>
<dbReference type="PANTHER" id="PTHR19143">
    <property type="entry name" value="FIBRINOGEN/TENASCIN/ANGIOPOEITIN"/>
    <property type="match status" value="1"/>
</dbReference>
<dbReference type="Gene3D" id="3.90.215.10">
    <property type="entry name" value="Gamma Fibrinogen, chain A, domain 1"/>
    <property type="match status" value="1"/>
</dbReference>
<feature type="domain" description="Fibrinogen C-terminal" evidence="1">
    <location>
        <begin position="110"/>
        <end position="202"/>
    </location>
</feature>
<dbReference type="InterPro" id="IPR050373">
    <property type="entry name" value="Fibrinogen_C-term_domain"/>
</dbReference>
<evidence type="ECO:0000313" key="3">
    <source>
        <dbReference type="Proteomes" id="UP000267096"/>
    </source>
</evidence>
<reference evidence="4" key="1">
    <citation type="submission" date="2017-02" db="UniProtKB">
        <authorList>
            <consortium name="WormBaseParasite"/>
        </authorList>
    </citation>
    <scope>IDENTIFICATION</scope>
</reference>
<dbReference type="SMART" id="SM00186">
    <property type="entry name" value="FBG"/>
    <property type="match status" value="1"/>
</dbReference>
<dbReference type="AlphaFoldDB" id="A0A0M3JVF7"/>
<organism evidence="4">
    <name type="scientific">Anisakis simplex</name>
    <name type="common">Herring worm</name>
    <dbReference type="NCBI Taxonomy" id="6269"/>
    <lineage>
        <taxon>Eukaryota</taxon>
        <taxon>Metazoa</taxon>
        <taxon>Ecdysozoa</taxon>
        <taxon>Nematoda</taxon>
        <taxon>Chromadorea</taxon>
        <taxon>Rhabditida</taxon>
        <taxon>Spirurina</taxon>
        <taxon>Ascaridomorpha</taxon>
        <taxon>Ascaridoidea</taxon>
        <taxon>Anisakidae</taxon>
        <taxon>Anisakis</taxon>
        <taxon>Anisakis simplex complex</taxon>
    </lineage>
</organism>
<evidence type="ECO:0000313" key="2">
    <source>
        <dbReference type="EMBL" id="VDK45584.1"/>
    </source>
</evidence>
<dbReference type="SUPFAM" id="SSF56496">
    <property type="entry name" value="Fibrinogen C-terminal domain-like"/>
    <property type="match status" value="1"/>
</dbReference>